<dbReference type="Proteomes" id="UP000308530">
    <property type="component" value="Plasmid pPRADMK78_01"/>
</dbReference>
<dbReference type="InterPro" id="IPR050228">
    <property type="entry name" value="Carboxylesterase_BioH"/>
</dbReference>
<keyword evidence="3" id="KW-1185">Reference proteome</keyword>
<dbReference type="Pfam" id="PF12697">
    <property type="entry name" value="Abhydrolase_6"/>
    <property type="match status" value="1"/>
</dbReference>
<gene>
    <name evidence="2" type="ORF">FE840_019385</name>
</gene>
<reference evidence="2 3" key="1">
    <citation type="submission" date="2020-06" db="EMBL/GenBank/DDBJ databases">
        <title>Genome sequence of Rhizobium sp strain ADMK78.</title>
        <authorList>
            <person name="Rahi P."/>
        </authorList>
    </citation>
    <scope>NUCLEOTIDE SEQUENCE [LARGE SCALE GENOMIC DNA]</scope>
    <source>
        <strain evidence="2 3">ADMK78</strain>
        <plasmid evidence="2 3">pPRADMK78_01</plasmid>
    </source>
</reference>
<feature type="domain" description="AB hydrolase-1" evidence="1">
    <location>
        <begin position="32"/>
        <end position="271"/>
    </location>
</feature>
<dbReference type="EMBL" id="CP058351">
    <property type="protein sequence ID" value="QLF71783.1"/>
    <property type="molecule type" value="Genomic_DNA"/>
</dbReference>
<dbReference type="SUPFAM" id="SSF53474">
    <property type="entry name" value="alpha/beta-Hydrolases"/>
    <property type="match status" value="1"/>
</dbReference>
<dbReference type="InterPro" id="IPR029058">
    <property type="entry name" value="AB_hydrolase_fold"/>
</dbReference>
<dbReference type="GO" id="GO:0016787">
    <property type="term" value="F:hydrolase activity"/>
    <property type="evidence" value="ECO:0007669"/>
    <property type="project" value="UniProtKB-KW"/>
</dbReference>
<accession>A0ABX6QT54</accession>
<dbReference type="RefSeq" id="WP_138289789.1">
    <property type="nucleotide sequence ID" value="NZ_CP058351.1"/>
</dbReference>
<dbReference type="PANTHER" id="PTHR43194:SF2">
    <property type="entry name" value="PEROXISOMAL MEMBRANE PROTEIN LPX1"/>
    <property type="match status" value="1"/>
</dbReference>
<sequence>MSTDQLLRPQGPFLEIEGVFVPYCSQGEGQPVLLTHGVLGDLRSLDPVAGDLSDAVEAITVTLPALTADARPTRPFGTAGQRDDLIDLIWSLGRGPVHLVAWSFSAHSALAVAIDRPDLVRSLFLYEPGFPTFVEDEARREAVVTDMGAAFAPVAEAFRRGDREGAVRLAIDAAARQPGHCEAQPDAIRAIYCDTAHTLEAIFAQTPPIPLAPADLGRIRCPVTIARGEATRDCYAIVSDVAARLVSGAAHVVVPEAGHLLPEQEPARFANLVRAHLERAGAIAARAGIETLSEDAQ</sequence>
<keyword evidence="2" id="KW-0378">Hydrolase</keyword>
<dbReference type="InterPro" id="IPR000073">
    <property type="entry name" value="AB_hydrolase_1"/>
</dbReference>
<evidence type="ECO:0000259" key="1">
    <source>
        <dbReference type="Pfam" id="PF12697"/>
    </source>
</evidence>
<organism evidence="2 3">
    <name type="scientific">Peteryoungia desertarenae</name>
    <dbReference type="NCBI Taxonomy" id="1813451"/>
    <lineage>
        <taxon>Bacteria</taxon>
        <taxon>Pseudomonadati</taxon>
        <taxon>Pseudomonadota</taxon>
        <taxon>Alphaproteobacteria</taxon>
        <taxon>Hyphomicrobiales</taxon>
        <taxon>Rhizobiaceae</taxon>
        <taxon>Peteryoungia</taxon>
    </lineage>
</organism>
<dbReference type="Gene3D" id="3.40.50.1820">
    <property type="entry name" value="alpha/beta hydrolase"/>
    <property type="match status" value="1"/>
</dbReference>
<protein>
    <submittedName>
        <fullName evidence="2">Alpha/beta hydrolase</fullName>
    </submittedName>
</protein>
<geneLocation type="plasmid" evidence="2 3">
    <name>pPRADMK78_01</name>
</geneLocation>
<name>A0ABX6QT54_9HYPH</name>
<evidence type="ECO:0000313" key="2">
    <source>
        <dbReference type="EMBL" id="QLF71783.1"/>
    </source>
</evidence>
<evidence type="ECO:0000313" key="3">
    <source>
        <dbReference type="Proteomes" id="UP000308530"/>
    </source>
</evidence>
<proteinExistence type="predicted"/>
<dbReference type="PANTHER" id="PTHR43194">
    <property type="entry name" value="HYDROLASE ALPHA/BETA FOLD FAMILY"/>
    <property type="match status" value="1"/>
</dbReference>
<keyword evidence="2" id="KW-0614">Plasmid</keyword>